<dbReference type="EC" id="2.1.1.63" evidence="8"/>
<dbReference type="RefSeq" id="WP_318596592.1">
    <property type="nucleotide sequence ID" value="NZ_JAWSTH010000015.1"/>
</dbReference>
<evidence type="ECO:0000256" key="1">
    <source>
        <dbReference type="ARBA" id="ARBA00001286"/>
    </source>
</evidence>
<dbReference type="InterPro" id="IPR036388">
    <property type="entry name" value="WH-like_DNA-bd_sf"/>
</dbReference>
<evidence type="ECO:0000313" key="9">
    <source>
        <dbReference type="Proteomes" id="UP001284601"/>
    </source>
</evidence>
<reference evidence="9" key="1">
    <citation type="submission" date="2023-07" db="EMBL/GenBank/DDBJ databases">
        <title>Conexibacter stalactiti sp. nov., isolated from stalactites in a lava cave and emended description of the genus Conexibacter.</title>
        <authorList>
            <person name="Lee S.D."/>
        </authorList>
    </citation>
    <scope>NUCLEOTIDE SEQUENCE [LARGE SCALE GENOMIC DNA]</scope>
    <source>
        <strain evidence="9">KCTC 39840</strain>
    </source>
</reference>
<feature type="domain" description="Methylated-DNA-[protein]-cysteine S-methyltransferase DNA binding" evidence="7">
    <location>
        <begin position="89"/>
        <end position="172"/>
    </location>
</feature>
<dbReference type="Gene3D" id="1.10.10.10">
    <property type="entry name" value="Winged helix-like DNA-binding domain superfamily/Winged helix DNA-binding domain"/>
    <property type="match status" value="1"/>
</dbReference>
<proteinExistence type="predicted"/>
<dbReference type="Pfam" id="PF01035">
    <property type="entry name" value="DNA_binding_1"/>
    <property type="match status" value="1"/>
</dbReference>
<dbReference type="InterPro" id="IPR036217">
    <property type="entry name" value="MethylDNA_cys_MeTrfase_DNAb"/>
</dbReference>
<organism evidence="8 9">
    <name type="scientific">Conexibacter stalactiti</name>
    <dbReference type="NCBI Taxonomy" id="1940611"/>
    <lineage>
        <taxon>Bacteria</taxon>
        <taxon>Bacillati</taxon>
        <taxon>Actinomycetota</taxon>
        <taxon>Thermoleophilia</taxon>
        <taxon>Solirubrobacterales</taxon>
        <taxon>Conexibacteraceae</taxon>
        <taxon>Conexibacter</taxon>
    </lineage>
</organism>
<dbReference type="InterPro" id="IPR001497">
    <property type="entry name" value="MethylDNA_cys_MeTrfase_AS"/>
</dbReference>
<keyword evidence="5" id="KW-0234">DNA repair</keyword>
<dbReference type="InterPro" id="IPR036631">
    <property type="entry name" value="MGMT_N_sf"/>
</dbReference>
<protein>
    <submittedName>
        <fullName evidence="8">Methylated-DNA--[protein]-cysteine S-methyltransferase</fullName>
        <ecNumber evidence="8">2.1.1.63</ecNumber>
    </submittedName>
</protein>
<dbReference type="EMBL" id="JAWSTH010000015">
    <property type="protein sequence ID" value="MDW5594321.1"/>
    <property type="molecule type" value="Genomic_DNA"/>
</dbReference>
<gene>
    <name evidence="8" type="ORF">R7226_08240</name>
</gene>
<keyword evidence="4" id="KW-0227">DNA damage</keyword>
<evidence type="ECO:0000256" key="2">
    <source>
        <dbReference type="ARBA" id="ARBA00022603"/>
    </source>
</evidence>
<dbReference type="GO" id="GO:0032259">
    <property type="term" value="P:methylation"/>
    <property type="evidence" value="ECO:0007669"/>
    <property type="project" value="UniProtKB-KW"/>
</dbReference>
<dbReference type="PANTHER" id="PTHR10815">
    <property type="entry name" value="METHYLATED-DNA--PROTEIN-CYSTEINE METHYLTRANSFERASE"/>
    <property type="match status" value="1"/>
</dbReference>
<evidence type="ECO:0000256" key="3">
    <source>
        <dbReference type="ARBA" id="ARBA00022679"/>
    </source>
</evidence>
<keyword evidence="3 8" id="KW-0808">Transferase</keyword>
<dbReference type="PANTHER" id="PTHR10815:SF5">
    <property type="entry name" value="METHYLATED-DNA--PROTEIN-CYSTEINE METHYLTRANSFERASE"/>
    <property type="match status" value="1"/>
</dbReference>
<evidence type="ECO:0000256" key="4">
    <source>
        <dbReference type="ARBA" id="ARBA00022763"/>
    </source>
</evidence>
<comment type="catalytic activity">
    <reaction evidence="6">
        <text>a 6-O-methyl-2'-deoxyguanosine in DNA + L-cysteinyl-[protein] = S-methyl-L-cysteinyl-[protein] + a 2'-deoxyguanosine in DNA</text>
        <dbReference type="Rhea" id="RHEA:24000"/>
        <dbReference type="Rhea" id="RHEA-COMP:10131"/>
        <dbReference type="Rhea" id="RHEA-COMP:10132"/>
        <dbReference type="Rhea" id="RHEA-COMP:11367"/>
        <dbReference type="Rhea" id="RHEA-COMP:11368"/>
        <dbReference type="ChEBI" id="CHEBI:29950"/>
        <dbReference type="ChEBI" id="CHEBI:82612"/>
        <dbReference type="ChEBI" id="CHEBI:85445"/>
        <dbReference type="ChEBI" id="CHEBI:85448"/>
        <dbReference type="EC" id="2.1.1.63"/>
    </reaction>
</comment>
<evidence type="ECO:0000256" key="5">
    <source>
        <dbReference type="ARBA" id="ARBA00023204"/>
    </source>
</evidence>
<dbReference type="InterPro" id="IPR014048">
    <property type="entry name" value="MethylDNA_cys_MeTrfase_DNA-bd"/>
</dbReference>
<evidence type="ECO:0000313" key="8">
    <source>
        <dbReference type="EMBL" id="MDW5594321.1"/>
    </source>
</evidence>
<keyword evidence="2 8" id="KW-0489">Methyltransferase</keyword>
<comment type="catalytic activity">
    <reaction evidence="1">
        <text>a 4-O-methyl-thymidine in DNA + L-cysteinyl-[protein] = a thymidine in DNA + S-methyl-L-cysteinyl-[protein]</text>
        <dbReference type="Rhea" id="RHEA:53428"/>
        <dbReference type="Rhea" id="RHEA-COMP:10131"/>
        <dbReference type="Rhea" id="RHEA-COMP:10132"/>
        <dbReference type="Rhea" id="RHEA-COMP:13555"/>
        <dbReference type="Rhea" id="RHEA-COMP:13556"/>
        <dbReference type="ChEBI" id="CHEBI:29950"/>
        <dbReference type="ChEBI" id="CHEBI:82612"/>
        <dbReference type="ChEBI" id="CHEBI:137386"/>
        <dbReference type="ChEBI" id="CHEBI:137387"/>
        <dbReference type="EC" id="2.1.1.63"/>
    </reaction>
</comment>
<dbReference type="GO" id="GO:0003908">
    <property type="term" value="F:methylated-DNA-[protein]-cysteine S-methyltransferase activity"/>
    <property type="evidence" value="ECO:0007669"/>
    <property type="project" value="UniProtKB-EC"/>
</dbReference>
<dbReference type="Proteomes" id="UP001284601">
    <property type="component" value="Unassembled WGS sequence"/>
</dbReference>
<dbReference type="SUPFAM" id="SSF46767">
    <property type="entry name" value="Methylated DNA-protein cysteine methyltransferase, C-terminal domain"/>
    <property type="match status" value="1"/>
</dbReference>
<keyword evidence="9" id="KW-1185">Reference proteome</keyword>
<dbReference type="CDD" id="cd06445">
    <property type="entry name" value="ATase"/>
    <property type="match status" value="1"/>
</dbReference>
<dbReference type="SUPFAM" id="SSF53155">
    <property type="entry name" value="Methylated DNA-protein cysteine methyltransferase domain"/>
    <property type="match status" value="1"/>
</dbReference>
<sequence length="181" mass="19293">MEEQHGFAIFETALGACGIAWNDHGLVAVQLPEGDADRTRARLVRFAPRALPLPLTPAAQRARDGIVALLDGADDDLADVALDDRELPEFARAVYALAREVRPGRTVTYGELTRRLGADPGAARAVGQALGRNPWPIVVPCHRIVAASGGTGGFSARGGVETKLRLLELERVHGDGTARLF</sequence>
<dbReference type="NCBIfam" id="TIGR00589">
    <property type="entry name" value="ogt"/>
    <property type="match status" value="1"/>
</dbReference>
<evidence type="ECO:0000259" key="7">
    <source>
        <dbReference type="Pfam" id="PF01035"/>
    </source>
</evidence>
<name>A0ABU4HLZ6_9ACTN</name>
<dbReference type="PROSITE" id="PS00374">
    <property type="entry name" value="MGMT"/>
    <property type="match status" value="1"/>
</dbReference>
<evidence type="ECO:0000256" key="6">
    <source>
        <dbReference type="ARBA" id="ARBA00049348"/>
    </source>
</evidence>
<accession>A0ABU4HLZ6</accession>
<comment type="caution">
    <text evidence="8">The sequence shown here is derived from an EMBL/GenBank/DDBJ whole genome shotgun (WGS) entry which is preliminary data.</text>
</comment>